<dbReference type="STRING" id="754477.Q7C_1685"/>
<dbReference type="Pfam" id="PF05175">
    <property type="entry name" value="MTS"/>
    <property type="match status" value="1"/>
</dbReference>
<dbReference type="InterPro" id="IPR007848">
    <property type="entry name" value="Small_mtfrase_dom"/>
</dbReference>
<reference evidence="6 7" key="1">
    <citation type="journal article" date="2012" name="J. Bacteriol.">
        <title>Complete genome sequences of Methylophaga sp. strain JAM1 and Methylophaga sp. strain JAM7.</title>
        <authorList>
            <person name="Villeneuve C."/>
            <person name="Martineau C."/>
            <person name="Mauffrey F."/>
            <person name="Villemur R."/>
        </authorList>
    </citation>
    <scope>NUCLEOTIDE SEQUENCE [LARGE SCALE GENOMIC DNA]</scope>
    <source>
        <strain evidence="6 7">JAM7</strain>
    </source>
</reference>
<organism evidence="6 7">
    <name type="scientific">Methylophaga frappieri (strain ATCC BAA-2434 / DSM 25690 / JAM7)</name>
    <dbReference type="NCBI Taxonomy" id="754477"/>
    <lineage>
        <taxon>Bacteria</taxon>
        <taxon>Pseudomonadati</taxon>
        <taxon>Pseudomonadota</taxon>
        <taxon>Gammaproteobacteria</taxon>
        <taxon>Thiotrichales</taxon>
        <taxon>Piscirickettsiaceae</taxon>
        <taxon>Methylophaga</taxon>
    </lineage>
</organism>
<comment type="catalytic activity">
    <reaction evidence="4">
        <text>L-glutaminyl-[ribosomal protein uL3] + S-adenosyl-L-methionine = N(5)-methyl-L-glutaminyl-[ribosomal protein uL3] + S-adenosyl-L-homocysteine + H(+)</text>
        <dbReference type="Rhea" id="RHEA:45020"/>
        <dbReference type="Rhea" id="RHEA-COMP:11063"/>
        <dbReference type="Rhea" id="RHEA-COMP:11064"/>
        <dbReference type="ChEBI" id="CHEBI:15378"/>
        <dbReference type="ChEBI" id="CHEBI:30011"/>
        <dbReference type="ChEBI" id="CHEBI:57856"/>
        <dbReference type="ChEBI" id="CHEBI:59789"/>
        <dbReference type="ChEBI" id="CHEBI:61891"/>
        <dbReference type="EC" id="2.1.1.298"/>
    </reaction>
</comment>
<dbReference type="GO" id="GO:0036009">
    <property type="term" value="F:protein-glutamine N-methyltransferase activity"/>
    <property type="evidence" value="ECO:0007669"/>
    <property type="project" value="UniProtKB-UniRule"/>
</dbReference>
<dbReference type="eggNOG" id="COG2890">
    <property type="taxonomic scope" value="Bacteria"/>
</dbReference>
<evidence type="ECO:0000256" key="3">
    <source>
        <dbReference type="ARBA" id="ARBA00022691"/>
    </source>
</evidence>
<dbReference type="NCBIfam" id="TIGR03533">
    <property type="entry name" value="L3_gln_methyl"/>
    <property type="match status" value="1"/>
</dbReference>
<protein>
    <recommendedName>
        <fullName evidence="4">Ribosomal protein uL3 glutamine methyltransferase</fullName>
        <shortName evidence="4">uL3 MTase</shortName>
        <ecNumber evidence="4">2.1.1.298</ecNumber>
    </recommendedName>
    <alternativeName>
        <fullName evidence="4">N5-glutamine methyltransferase PrmB</fullName>
    </alternativeName>
</protein>
<dbReference type="CDD" id="cd02440">
    <property type="entry name" value="AdoMet_MTases"/>
    <property type="match status" value="1"/>
</dbReference>
<dbReference type="PANTHER" id="PTHR47806:SF1">
    <property type="entry name" value="RIBOSOMAL PROTEIN UL3 GLUTAMINE METHYLTRANSFERASE"/>
    <property type="match status" value="1"/>
</dbReference>
<dbReference type="KEGG" id="mec:Q7C_1685"/>
<dbReference type="InterPro" id="IPR002052">
    <property type="entry name" value="DNA_methylase_N6_adenine_CS"/>
</dbReference>
<dbReference type="InterPro" id="IPR017127">
    <property type="entry name" value="Ribosome_uL3_MTase"/>
</dbReference>
<name>I1YIT9_METFJ</name>
<comment type="function">
    <text evidence="4">Methylates ribosomal protein uL3 on a specific glutamine residue.</text>
</comment>
<proteinExistence type="inferred from homology"/>
<accession>I1YIT9</accession>
<dbReference type="EMBL" id="CP003380">
    <property type="protein sequence ID" value="AFJ02832.1"/>
    <property type="molecule type" value="Genomic_DNA"/>
</dbReference>
<dbReference type="PATRIC" id="fig|754477.3.peg.1661"/>
<dbReference type="Proteomes" id="UP000009145">
    <property type="component" value="Chromosome"/>
</dbReference>
<dbReference type="EC" id="2.1.1.298" evidence="4"/>
<evidence type="ECO:0000313" key="7">
    <source>
        <dbReference type="Proteomes" id="UP000009145"/>
    </source>
</evidence>
<evidence type="ECO:0000313" key="6">
    <source>
        <dbReference type="EMBL" id="AFJ02832.1"/>
    </source>
</evidence>
<dbReference type="RefSeq" id="WP_014704252.1">
    <property type="nucleotide sequence ID" value="NC_017856.1"/>
</dbReference>
<dbReference type="Gene3D" id="3.40.50.150">
    <property type="entry name" value="Vaccinia Virus protein VP39"/>
    <property type="match status" value="1"/>
</dbReference>
<dbReference type="GO" id="GO:0003676">
    <property type="term" value="F:nucleic acid binding"/>
    <property type="evidence" value="ECO:0007669"/>
    <property type="project" value="InterPro"/>
</dbReference>
<dbReference type="PROSITE" id="PS00092">
    <property type="entry name" value="N6_MTASE"/>
    <property type="match status" value="1"/>
</dbReference>
<evidence type="ECO:0000256" key="4">
    <source>
        <dbReference type="HAMAP-Rule" id="MF_02125"/>
    </source>
</evidence>
<keyword evidence="7" id="KW-1185">Reference proteome</keyword>
<evidence type="ECO:0000256" key="2">
    <source>
        <dbReference type="ARBA" id="ARBA00022679"/>
    </source>
</evidence>
<dbReference type="PANTHER" id="PTHR47806">
    <property type="entry name" value="50S RIBOSOMAL PROTEIN L3 GLUTAMINE METHYLTRANSFERASE"/>
    <property type="match status" value="1"/>
</dbReference>
<dbReference type="AlphaFoldDB" id="I1YIT9"/>
<dbReference type="OrthoDB" id="9800643at2"/>
<dbReference type="GO" id="GO:0005829">
    <property type="term" value="C:cytosol"/>
    <property type="evidence" value="ECO:0007669"/>
    <property type="project" value="TreeGrafter"/>
</dbReference>
<dbReference type="HOGENOM" id="CLU_018398_5_1_6"/>
<sequence length="308" mass="34872">MTIDYDSATVELMTLRDFLRWTTSRFEETGLFFGHGTEDAFNDASQLILHHLNLPVGEVPELFLDARLTSAEKTALMILIKKRIEERVPVPYLTQEAWFLGLPFYVDERVLIPRSPFAELISDRFSPWLSSPDDTSHILDMCTGGGCIAIALAHVFPDADIDAVDISDAALEVAKINQHKHQLQDRLHLITSDLWQNLADKQYDLIVSNPPYVSDDEMADLPAEYRHEPVDALRADDNGLALVRQIIIGAATHLTENGLLFVEVGHSDVTVMETWPEMDFLWLSFEQGGQGIFMLTQQQCVDFSNRYH</sequence>
<keyword evidence="2 4" id="KW-0808">Transferase</keyword>
<dbReference type="PIRSF" id="PIRSF037167">
    <property type="entry name" value="Mtase_YfcB_prd"/>
    <property type="match status" value="1"/>
</dbReference>
<dbReference type="SUPFAM" id="SSF53335">
    <property type="entry name" value="S-adenosyl-L-methionine-dependent methyltransferases"/>
    <property type="match status" value="1"/>
</dbReference>
<keyword evidence="1 4" id="KW-0489">Methyltransferase</keyword>
<feature type="domain" description="Methyltransferase small" evidence="5">
    <location>
        <begin position="134"/>
        <end position="217"/>
    </location>
</feature>
<dbReference type="NCBIfam" id="TIGR00536">
    <property type="entry name" value="hemK_fam"/>
    <property type="match status" value="1"/>
</dbReference>
<dbReference type="Gene3D" id="1.10.8.10">
    <property type="entry name" value="DNA helicase RuvA subunit, C-terminal domain"/>
    <property type="match status" value="1"/>
</dbReference>
<dbReference type="InterPro" id="IPR004556">
    <property type="entry name" value="HemK-like"/>
</dbReference>
<comment type="similarity">
    <text evidence="4">Belongs to the protein N5-glutamine methyltransferase family. PrmB subfamily.</text>
</comment>
<evidence type="ECO:0000256" key="1">
    <source>
        <dbReference type="ARBA" id="ARBA00022603"/>
    </source>
</evidence>
<evidence type="ECO:0000259" key="5">
    <source>
        <dbReference type="Pfam" id="PF05175"/>
    </source>
</evidence>
<dbReference type="InterPro" id="IPR029063">
    <property type="entry name" value="SAM-dependent_MTases_sf"/>
</dbReference>
<dbReference type="GO" id="GO:0032259">
    <property type="term" value="P:methylation"/>
    <property type="evidence" value="ECO:0007669"/>
    <property type="project" value="UniProtKB-KW"/>
</dbReference>
<keyword evidence="3 4" id="KW-0949">S-adenosyl-L-methionine</keyword>
<dbReference type="HAMAP" id="MF_02125">
    <property type="entry name" value="L3_methyltr_PrmB"/>
    <property type="match status" value="1"/>
</dbReference>
<gene>
    <name evidence="4" type="primary">prmB</name>
    <name evidence="6" type="ordered locus">Q7C_1685</name>
</gene>